<geneLocation type="plasmid" evidence="1 2">
    <name>pBWB403</name>
</geneLocation>
<keyword evidence="1" id="KW-0614">Plasmid</keyword>
<gene>
    <name evidence="1" type="ordered locus">BcerKBAB4_5357</name>
</gene>
<evidence type="ECO:0000313" key="1">
    <source>
        <dbReference type="EMBL" id="ABY46851.1"/>
    </source>
</evidence>
<reference evidence="1 2" key="1">
    <citation type="journal article" date="2008" name="Chem. Biol. Interact.">
        <title>Extending the Bacillus cereus group genomics to putative food-borne pathogens of different toxicity.</title>
        <authorList>
            <person name="Lapidus A."/>
            <person name="Goltsman E."/>
            <person name="Auger S."/>
            <person name="Galleron N."/>
            <person name="Segurens B."/>
            <person name="Dossat C."/>
            <person name="Land M.L."/>
            <person name="Broussolle V."/>
            <person name="Brillard J."/>
            <person name="Guinebretiere M.H."/>
            <person name="Sanchis V."/>
            <person name="Nguen-The C."/>
            <person name="Lereclus D."/>
            <person name="Richardson P."/>
            <person name="Wincker P."/>
            <person name="Weissenbach J."/>
            <person name="Ehrlich S.D."/>
            <person name="Sorokin A."/>
        </authorList>
    </citation>
    <scope>NUCLEOTIDE SEQUENCE [LARGE SCALE GENOMIC DNA]</scope>
    <source>
        <strain evidence="2">KBAB4</strain>
        <plasmid evidence="1 2">pBWB403</plasmid>
    </source>
</reference>
<proteinExistence type="predicted"/>
<dbReference type="RefSeq" id="WP_012260088.1">
    <property type="nucleotide sequence ID" value="NC_010182.1"/>
</dbReference>
<accession>A9VVN6</accession>
<sequence>MITTVKEISNIRRAFETEDTLEISVDSNYHASFMLDTSDGVAWTTAEMFELVILQSIVKDYILGEGAITYQDATTVKDGRKIVLNQAHGMDDLSIMIYEEGNVTPYTILLNKETAQDFADALDEAVEFIKKETQMAKIGEVQVELGEFNCVVDANDSIAIAVDKGGDLYVSMESSGRQRTIYLKRTDVFRLRRYMRIFGRDKTSFYAGIKCSLSLGKGDRLILRTDGEKLDVGVEYGELPNTTWVQFEQNTATWFADALNVYIESYNRTRAIA</sequence>
<dbReference type="KEGG" id="bwe:BcerKBAB4_5357"/>
<dbReference type="HOGENOM" id="CLU_1018032_0_0_9"/>
<organism evidence="1 2">
    <name type="scientific">Bacillus mycoides (strain KBAB4)</name>
    <name type="common">Bacillus weihenstephanensis</name>
    <dbReference type="NCBI Taxonomy" id="315730"/>
    <lineage>
        <taxon>Bacteria</taxon>
        <taxon>Bacillati</taxon>
        <taxon>Bacillota</taxon>
        <taxon>Bacilli</taxon>
        <taxon>Bacillales</taxon>
        <taxon>Bacillaceae</taxon>
        <taxon>Bacillus</taxon>
        <taxon>Bacillus cereus group</taxon>
    </lineage>
</organism>
<dbReference type="AlphaFoldDB" id="A9VVN6"/>
<name>A9VVN6_BACMK</name>
<protein>
    <submittedName>
        <fullName evidence="1">Uncharacterized protein</fullName>
    </submittedName>
</protein>
<dbReference type="EMBL" id="CP000906">
    <property type="protein sequence ID" value="ABY46851.1"/>
    <property type="molecule type" value="Genomic_DNA"/>
</dbReference>
<dbReference type="Proteomes" id="UP000002154">
    <property type="component" value="Plasmid pBWB403"/>
</dbReference>
<evidence type="ECO:0000313" key="2">
    <source>
        <dbReference type="Proteomes" id="UP000002154"/>
    </source>
</evidence>